<dbReference type="InterPro" id="IPR003511">
    <property type="entry name" value="HORMA_dom"/>
</dbReference>
<dbReference type="SUPFAM" id="SSF56019">
    <property type="entry name" value="The spindle assembly checkpoint protein mad2"/>
    <property type="match status" value="1"/>
</dbReference>
<dbReference type="Gene3D" id="3.30.900.10">
    <property type="entry name" value="HORMA domain"/>
    <property type="match status" value="1"/>
</dbReference>
<comment type="similarity">
    <text evidence="1">Belongs to the MAD2 family.</text>
</comment>
<sequence length="206" mass="23459">MDSDRCLSYNENVELIGDIIEISLHTILQMRQVYPQFTFERKQKWGAVVYKSRVGVVQSYITELIRCIKVELHKDNVENVIIIIKNSMEVGIERYIFNVQNVLDRDIPDHLKDEEFAGGLTRSQVGVYARAILIRLSSLDALLEPIDESQDLTFSVLLETKDENAGLANDKSWIGATDTATDRDIIPVRSLDTGIINLKLLCQDFN</sequence>
<accession>A0A4V6TMH2</accession>
<dbReference type="InterPro" id="IPR045091">
    <property type="entry name" value="Mad2-like"/>
</dbReference>
<gene>
    <name evidence="3" type="ORF">E3P99_00293</name>
</gene>
<evidence type="ECO:0000256" key="1">
    <source>
        <dbReference type="ARBA" id="ARBA00010348"/>
    </source>
</evidence>
<evidence type="ECO:0000313" key="3">
    <source>
        <dbReference type="EMBL" id="TIA93103.1"/>
    </source>
</evidence>
<protein>
    <recommendedName>
        <fullName evidence="2">HORMA domain-containing protein</fullName>
    </recommendedName>
</protein>
<comment type="caution">
    <text evidence="3">The sequence shown here is derived from an EMBL/GenBank/DDBJ whole genome shotgun (WGS) entry which is preliminary data.</text>
</comment>
<dbReference type="PANTHER" id="PTHR11842">
    <property type="entry name" value="MITOTIC SPINDLE ASSEMBLY CHECKPOINT PROTEIN MAD2"/>
    <property type="match status" value="1"/>
</dbReference>
<dbReference type="PANTHER" id="PTHR11842:SF10">
    <property type="entry name" value="MITOTIC SPINDLE ASSEMBLY CHECKPOINT PROTEIN MAD2B"/>
    <property type="match status" value="1"/>
</dbReference>
<organism evidence="3 4">
    <name type="scientific">Wallemia hederae</name>
    <dbReference type="NCBI Taxonomy" id="1540922"/>
    <lineage>
        <taxon>Eukaryota</taxon>
        <taxon>Fungi</taxon>
        <taxon>Dikarya</taxon>
        <taxon>Basidiomycota</taxon>
        <taxon>Wallemiomycotina</taxon>
        <taxon>Wallemiomycetes</taxon>
        <taxon>Wallemiales</taxon>
        <taxon>Wallemiaceae</taxon>
        <taxon>Wallemia</taxon>
    </lineage>
</organism>
<dbReference type="Pfam" id="PF02301">
    <property type="entry name" value="HORMA"/>
    <property type="match status" value="1"/>
</dbReference>
<dbReference type="EMBL" id="SPNW01000003">
    <property type="protein sequence ID" value="TIA93103.1"/>
    <property type="molecule type" value="Genomic_DNA"/>
</dbReference>
<evidence type="ECO:0000313" key="4">
    <source>
        <dbReference type="Proteomes" id="UP000310189"/>
    </source>
</evidence>
<dbReference type="GO" id="GO:0016035">
    <property type="term" value="C:zeta DNA polymerase complex"/>
    <property type="evidence" value="ECO:0007669"/>
    <property type="project" value="TreeGrafter"/>
</dbReference>
<evidence type="ECO:0000259" key="2">
    <source>
        <dbReference type="PROSITE" id="PS50815"/>
    </source>
</evidence>
<name>A0A4V6TMH2_9BASI</name>
<keyword evidence="4" id="KW-1185">Reference proteome</keyword>
<reference evidence="3 4" key="1">
    <citation type="submission" date="2019-03" db="EMBL/GenBank/DDBJ databases">
        <title>Sequencing 23 genomes of Wallemia ichthyophaga.</title>
        <authorList>
            <person name="Gostincar C."/>
        </authorList>
    </citation>
    <scope>NUCLEOTIDE SEQUENCE [LARGE SCALE GENOMIC DNA]</scope>
    <source>
        <strain evidence="3 4">EXF-5753</strain>
    </source>
</reference>
<dbReference type="AlphaFoldDB" id="A0A4V6TMH2"/>
<dbReference type="OrthoDB" id="21254at2759"/>
<dbReference type="InterPro" id="IPR036570">
    <property type="entry name" value="HORMA_dom_sf"/>
</dbReference>
<proteinExistence type="inferred from homology"/>
<dbReference type="Proteomes" id="UP000310189">
    <property type="component" value="Unassembled WGS sequence"/>
</dbReference>
<dbReference type="PROSITE" id="PS50815">
    <property type="entry name" value="HORMA"/>
    <property type="match status" value="1"/>
</dbReference>
<feature type="domain" description="HORMA" evidence="2">
    <location>
        <begin position="10"/>
        <end position="202"/>
    </location>
</feature>